<evidence type="ECO:0000259" key="5">
    <source>
        <dbReference type="Pfam" id="PF00496"/>
    </source>
</evidence>
<comment type="similarity">
    <text evidence="1">Belongs to the bacterial solute-binding protein 5 family.</text>
</comment>
<feature type="signal peptide" evidence="4">
    <location>
        <begin position="1"/>
        <end position="32"/>
    </location>
</feature>
<keyword evidence="7" id="KW-1185">Reference proteome</keyword>
<dbReference type="Gene3D" id="3.40.190.10">
    <property type="entry name" value="Periplasmic binding protein-like II"/>
    <property type="match status" value="1"/>
</dbReference>
<dbReference type="Gene3D" id="3.10.105.10">
    <property type="entry name" value="Dipeptide-binding Protein, Domain 3"/>
    <property type="match status" value="1"/>
</dbReference>
<dbReference type="EMBL" id="BAAAZE010000003">
    <property type="protein sequence ID" value="GAA4014188.1"/>
    <property type="molecule type" value="Genomic_DNA"/>
</dbReference>
<proteinExistence type="inferred from homology"/>
<gene>
    <name evidence="6" type="ORF">GCM10022212_05680</name>
</gene>
<evidence type="ECO:0000256" key="3">
    <source>
        <dbReference type="ARBA" id="ARBA00022729"/>
    </source>
</evidence>
<evidence type="ECO:0000313" key="6">
    <source>
        <dbReference type="EMBL" id="GAA4014188.1"/>
    </source>
</evidence>
<dbReference type="InterPro" id="IPR023765">
    <property type="entry name" value="SBP_5_CS"/>
</dbReference>
<dbReference type="InterPro" id="IPR039424">
    <property type="entry name" value="SBP_5"/>
</dbReference>
<feature type="chain" id="PRO_5047519603" evidence="4">
    <location>
        <begin position="33"/>
        <end position="531"/>
    </location>
</feature>
<comment type="caution">
    <text evidence="6">The sequence shown here is derived from an EMBL/GenBank/DDBJ whole genome shotgun (WGS) entry which is preliminary data.</text>
</comment>
<dbReference type="InterPro" id="IPR030678">
    <property type="entry name" value="Peptide/Ni-bd"/>
</dbReference>
<dbReference type="Proteomes" id="UP001501353">
    <property type="component" value="Unassembled WGS sequence"/>
</dbReference>
<dbReference type="PIRSF" id="PIRSF002741">
    <property type="entry name" value="MppA"/>
    <property type="match status" value="1"/>
</dbReference>
<keyword evidence="3 4" id="KW-0732">Signal</keyword>
<evidence type="ECO:0000313" key="7">
    <source>
        <dbReference type="Proteomes" id="UP001501353"/>
    </source>
</evidence>
<dbReference type="CDD" id="cd08498">
    <property type="entry name" value="PBP2_NikA_DppA_OppA_like_2"/>
    <property type="match status" value="1"/>
</dbReference>
<keyword evidence="2" id="KW-0813">Transport</keyword>
<accession>A0ABP7SP35</accession>
<dbReference type="PROSITE" id="PS01040">
    <property type="entry name" value="SBP_BACTERIAL_5"/>
    <property type="match status" value="1"/>
</dbReference>
<name>A0ABP7SP35_9BURK</name>
<evidence type="ECO:0000256" key="4">
    <source>
        <dbReference type="SAM" id="SignalP"/>
    </source>
</evidence>
<dbReference type="PANTHER" id="PTHR30290">
    <property type="entry name" value="PERIPLASMIC BINDING COMPONENT OF ABC TRANSPORTER"/>
    <property type="match status" value="1"/>
</dbReference>
<sequence>MRLLPSSKFVRNNLLASALAALFVFAAPVASAQEFKLAMSSPPTSMDPHFYNLFPNLNVSDHMFETLVTMDADSKVIAGLAESWTLINNLTWEFKLRKGVKFHDGSEMTADDVAWSMERPSLIVGSPGKMDVYTKAIINKKVIDAHTIRFTTKEPYPLLLADLTSIYIVSRKATTGLSSDDFSSGKGMVGTGPYKFVKFQRDDRLEMDRNEAYWGKKPAWSKVTLRFIPNGSTRLAALLAGDVQAIENVPTPDLAKVRADPNISLYSKVSHRVIYLFPDTAREKSPFITDKDGKPLDKNPLQDQRVRAALSMAINRDAIRDRVMEGLSEPTNNLVPATLFGYNPALKVVKYDPEGAKKLLATAGYPNGFGLTLHTPNNRYVNDEKVAQTIAQMFSRIGVATKVEGLPMSIYSARGAKQEYSLGLLGWGAQTGEVSSPLRALAACDNPARGFGGFNWAKYCNPKMDVLLTQALNTVDDKARLKLLQDATAIVINDGGLIPLHQQVTTWATKKGIAYIPRTDERTHAYQFVQQ</sequence>
<evidence type="ECO:0000256" key="2">
    <source>
        <dbReference type="ARBA" id="ARBA00022448"/>
    </source>
</evidence>
<organism evidence="6 7">
    <name type="scientific">Actimicrobium antarcticum</name>
    <dbReference type="NCBI Taxonomy" id="1051899"/>
    <lineage>
        <taxon>Bacteria</taxon>
        <taxon>Pseudomonadati</taxon>
        <taxon>Pseudomonadota</taxon>
        <taxon>Betaproteobacteria</taxon>
        <taxon>Burkholderiales</taxon>
        <taxon>Oxalobacteraceae</taxon>
        <taxon>Actimicrobium</taxon>
    </lineage>
</organism>
<dbReference type="PANTHER" id="PTHR30290:SF9">
    <property type="entry name" value="OLIGOPEPTIDE-BINDING PROTEIN APPA"/>
    <property type="match status" value="1"/>
</dbReference>
<reference evidence="7" key="1">
    <citation type="journal article" date="2019" name="Int. J. Syst. Evol. Microbiol.">
        <title>The Global Catalogue of Microorganisms (GCM) 10K type strain sequencing project: providing services to taxonomists for standard genome sequencing and annotation.</title>
        <authorList>
            <consortium name="The Broad Institute Genomics Platform"/>
            <consortium name="The Broad Institute Genome Sequencing Center for Infectious Disease"/>
            <person name="Wu L."/>
            <person name="Ma J."/>
        </authorList>
    </citation>
    <scope>NUCLEOTIDE SEQUENCE [LARGE SCALE GENOMIC DNA]</scope>
    <source>
        <strain evidence="7">JCM 16673</strain>
    </source>
</reference>
<protein>
    <submittedName>
        <fullName evidence="6">ABC transporter substrate-binding protein</fullName>
    </submittedName>
</protein>
<feature type="domain" description="Solute-binding protein family 5" evidence="5">
    <location>
        <begin position="75"/>
        <end position="446"/>
    </location>
</feature>
<dbReference type="Pfam" id="PF00496">
    <property type="entry name" value="SBP_bac_5"/>
    <property type="match status" value="1"/>
</dbReference>
<dbReference type="InterPro" id="IPR000914">
    <property type="entry name" value="SBP_5_dom"/>
</dbReference>
<evidence type="ECO:0000256" key="1">
    <source>
        <dbReference type="ARBA" id="ARBA00005695"/>
    </source>
</evidence>
<dbReference type="Gene3D" id="3.90.76.10">
    <property type="entry name" value="Dipeptide-binding Protein, Domain 1"/>
    <property type="match status" value="1"/>
</dbReference>
<dbReference type="RefSeq" id="WP_344761706.1">
    <property type="nucleotide sequence ID" value="NZ_BAAAZE010000003.1"/>
</dbReference>
<dbReference type="SUPFAM" id="SSF53850">
    <property type="entry name" value="Periplasmic binding protein-like II"/>
    <property type="match status" value="1"/>
</dbReference>